<feature type="transmembrane region" description="Helical" evidence="1">
    <location>
        <begin position="25"/>
        <end position="40"/>
    </location>
</feature>
<accession>A3ZT53</accession>
<evidence type="ECO:0000313" key="3">
    <source>
        <dbReference type="Proteomes" id="UP000004358"/>
    </source>
</evidence>
<proteinExistence type="predicted"/>
<reference evidence="2 3" key="1">
    <citation type="submission" date="2006-02" db="EMBL/GenBank/DDBJ databases">
        <authorList>
            <person name="Amann R."/>
            <person name="Ferriera S."/>
            <person name="Johnson J."/>
            <person name="Kravitz S."/>
            <person name="Halpern A."/>
            <person name="Remington K."/>
            <person name="Beeson K."/>
            <person name="Tran B."/>
            <person name="Rogers Y.-H."/>
            <person name="Friedman R."/>
            <person name="Venter J.C."/>
        </authorList>
    </citation>
    <scope>NUCLEOTIDE SEQUENCE [LARGE SCALE GENOMIC DNA]</scope>
    <source>
        <strain evidence="2 3">DSM 3645</strain>
    </source>
</reference>
<evidence type="ECO:0000256" key="1">
    <source>
        <dbReference type="SAM" id="Phobius"/>
    </source>
</evidence>
<dbReference type="HOGENOM" id="CLU_2271950_0_0_0"/>
<sequence length="102" mass="11017">MAVFAIGAVIAVVVPASMIRQWLSLWMATAALAALSLLLLSPADMGAWMSRVWPLTLGLTILSCAAAWIGRKLVRRDDGWGYAFRLAVIFTPLLWGAANCLD</sequence>
<dbReference type="RefSeq" id="WP_002655914.1">
    <property type="nucleotide sequence ID" value="NZ_CH672377.1"/>
</dbReference>
<feature type="transmembrane region" description="Helical" evidence="1">
    <location>
        <begin position="82"/>
        <end position="101"/>
    </location>
</feature>
<feature type="transmembrane region" description="Helical" evidence="1">
    <location>
        <begin position="52"/>
        <end position="70"/>
    </location>
</feature>
<dbReference type="AlphaFoldDB" id="A3ZT53"/>
<protein>
    <submittedName>
        <fullName evidence="2">Uncharacterized protein</fullName>
    </submittedName>
</protein>
<dbReference type="OrthoDB" id="9994018at2"/>
<gene>
    <name evidence="2" type="ORF">DSM3645_11572</name>
</gene>
<dbReference type="EMBL" id="AANZ01000009">
    <property type="protein sequence ID" value="EAQ80482.1"/>
    <property type="molecule type" value="Genomic_DNA"/>
</dbReference>
<evidence type="ECO:0000313" key="2">
    <source>
        <dbReference type="EMBL" id="EAQ80482.1"/>
    </source>
</evidence>
<dbReference type="Proteomes" id="UP000004358">
    <property type="component" value="Unassembled WGS sequence"/>
</dbReference>
<keyword evidence="1" id="KW-0812">Transmembrane</keyword>
<organism evidence="2 3">
    <name type="scientific">Blastopirellula marina DSM 3645</name>
    <dbReference type="NCBI Taxonomy" id="314230"/>
    <lineage>
        <taxon>Bacteria</taxon>
        <taxon>Pseudomonadati</taxon>
        <taxon>Planctomycetota</taxon>
        <taxon>Planctomycetia</taxon>
        <taxon>Pirellulales</taxon>
        <taxon>Pirellulaceae</taxon>
        <taxon>Blastopirellula</taxon>
    </lineage>
</organism>
<comment type="caution">
    <text evidence="2">The sequence shown here is derived from an EMBL/GenBank/DDBJ whole genome shotgun (WGS) entry which is preliminary data.</text>
</comment>
<name>A3ZT53_9BACT</name>
<keyword evidence="1" id="KW-0472">Membrane</keyword>
<keyword evidence="1" id="KW-1133">Transmembrane helix</keyword>